<keyword evidence="1" id="KW-1133">Transmembrane helix</keyword>
<accession>X1F9X5</accession>
<keyword evidence="1" id="KW-0812">Transmembrane</keyword>
<name>X1F9X5_9ZZZZ</name>
<feature type="transmembrane region" description="Helical" evidence="1">
    <location>
        <begin position="77"/>
        <end position="95"/>
    </location>
</feature>
<protein>
    <submittedName>
        <fullName evidence="2">Uncharacterized protein</fullName>
    </submittedName>
</protein>
<keyword evidence="1" id="KW-0472">Membrane</keyword>
<feature type="non-terminal residue" evidence="2">
    <location>
        <position position="1"/>
    </location>
</feature>
<dbReference type="EMBL" id="BARU01013868">
    <property type="protein sequence ID" value="GAH41772.1"/>
    <property type="molecule type" value="Genomic_DNA"/>
</dbReference>
<comment type="caution">
    <text evidence="2">The sequence shown here is derived from an EMBL/GenBank/DDBJ whole genome shotgun (WGS) entry which is preliminary data.</text>
</comment>
<dbReference type="AlphaFoldDB" id="X1F9X5"/>
<proteinExistence type="predicted"/>
<feature type="transmembrane region" description="Helical" evidence="1">
    <location>
        <begin position="44"/>
        <end position="65"/>
    </location>
</feature>
<sequence length="135" mass="15219">FKIAYAPPSDLGVNLNFGAFSGAFLSVERYLTIFRFAKNQILEYGSLILPLIPLMLIYAIIVGIMIPKNQKIPVMSLALRITLLSGIYFLVYLFTPKDLVWHLSTSMERLVTQIFPSFILLFFLVVSGPSRGENN</sequence>
<organism evidence="2">
    <name type="scientific">marine sediment metagenome</name>
    <dbReference type="NCBI Taxonomy" id="412755"/>
    <lineage>
        <taxon>unclassified sequences</taxon>
        <taxon>metagenomes</taxon>
        <taxon>ecological metagenomes</taxon>
    </lineage>
</organism>
<evidence type="ECO:0000313" key="2">
    <source>
        <dbReference type="EMBL" id="GAH41772.1"/>
    </source>
</evidence>
<evidence type="ECO:0000256" key="1">
    <source>
        <dbReference type="SAM" id="Phobius"/>
    </source>
</evidence>
<reference evidence="2" key="1">
    <citation type="journal article" date="2014" name="Front. Microbiol.">
        <title>High frequency of phylogenetically diverse reductive dehalogenase-homologous genes in deep subseafloor sedimentary metagenomes.</title>
        <authorList>
            <person name="Kawai M."/>
            <person name="Futagami T."/>
            <person name="Toyoda A."/>
            <person name="Takaki Y."/>
            <person name="Nishi S."/>
            <person name="Hori S."/>
            <person name="Arai W."/>
            <person name="Tsubouchi T."/>
            <person name="Morono Y."/>
            <person name="Uchiyama I."/>
            <person name="Ito T."/>
            <person name="Fujiyama A."/>
            <person name="Inagaki F."/>
            <person name="Takami H."/>
        </authorList>
    </citation>
    <scope>NUCLEOTIDE SEQUENCE</scope>
    <source>
        <strain evidence="2">Expedition CK06-06</strain>
    </source>
</reference>
<feature type="transmembrane region" description="Helical" evidence="1">
    <location>
        <begin position="110"/>
        <end position="128"/>
    </location>
</feature>
<gene>
    <name evidence="2" type="ORF">S03H2_24795</name>
</gene>